<protein>
    <recommendedName>
        <fullName evidence="8">Anoctamin</fullName>
    </recommendedName>
</protein>
<comment type="similarity">
    <text evidence="2 8">Belongs to the anoctamin family.</text>
</comment>
<evidence type="ECO:0000313" key="12">
    <source>
        <dbReference type="RefSeq" id="XP_013792797.2"/>
    </source>
</evidence>
<dbReference type="Proteomes" id="UP000694941">
    <property type="component" value="Unplaced"/>
</dbReference>
<evidence type="ECO:0000256" key="1">
    <source>
        <dbReference type="ARBA" id="ARBA00004651"/>
    </source>
</evidence>
<evidence type="ECO:0000256" key="5">
    <source>
        <dbReference type="ARBA" id="ARBA00022989"/>
    </source>
</evidence>
<evidence type="ECO:0000256" key="7">
    <source>
        <dbReference type="ARBA" id="ARBA00023180"/>
    </source>
</evidence>
<evidence type="ECO:0000256" key="2">
    <source>
        <dbReference type="ARBA" id="ARBA00009671"/>
    </source>
</evidence>
<dbReference type="GeneID" id="106476708"/>
<keyword evidence="6 8" id="KW-0472">Membrane</keyword>
<dbReference type="Pfam" id="PF16178">
    <property type="entry name" value="Anoct_dimer"/>
    <property type="match status" value="1"/>
</dbReference>
<gene>
    <name evidence="12" type="primary">LOC106476708</name>
</gene>
<evidence type="ECO:0000256" key="3">
    <source>
        <dbReference type="ARBA" id="ARBA00022475"/>
    </source>
</evidence>
<evidence type="ECO:0000259" key="9">
    <source>
        <dbReference type="Pfam" id="PF04547"/>
    </source>
</evidence>
<proteinExistence type="inferred from homology"/>
<keyword evidence="11" id="KW-1185">Reference proteome</keyword>
<dbReference type="InterPro" id="IPR032394">
    <property type="entry name" value="Anoct_dimer"/>
</dbReference>
<sequence length="179" mass="20687">EHEASAPFQVRIKKWFIGQKQETDFFRPSLRSLLTHNILINIDISKAKNPLKEVYLKKKGLAYLLMKEAYKDAFILHDKSREDKSVEPLPSSQVTPVKLSNDVEIPASYEPPRTVLDTRAMLHRQWTGFCRHRQPLDLVRNYFGEKIAFYFGWVGTLITSLWMPALLGIIVFSVGVARK</sequence>
<evidence type="ECO:0000256" key="6">
    <source>
        <dbReference type="ARBA" id="ARBA00023136"/>
    </source>
</evidence>
<evidence type="ECO:0000259" key="10">
    <source>
        <dbReference type="Pfam" id="PF16178"/>
    </source>
</evidence>
<feature type="domain" description="Anoctamin transmembrane" evidence="9">
    <location>
        <begin position="139"/>
        <end position="174"/>
    </location>
</feature>
<keyword evidence="4 8" id="KW-0812">Transmembrane</keyword>
<dbReference type="InterPro" id="IPR049452">
    <property type="entry name" value="Anoctamin_TM"/>
</dbReference>
<keyword evidence="5 8" id="KW-1133">Transmembrane helix</keyword>
<feature type="non-terminal residue" evidence="12">
    <location>
        <position position="1"/>
    </location>
</feature>
<organism evidence="11 12">
    <name type="scientific">Limulus polyphemus</name>
    <name type="common">Atlantic horseshoe crab</name>
    <dbReference type="NCBI Taxonomy" id="6850"/>
    <lineage>
        <taxon>Eukaryota</taxon>
        <taxon>Metazoa</taxon>
        <taxon>Ecdysozoa</taxon>
        <taxon>Arthropoda</taxon>
        <taxon>Chelicerata</taxon>
        <taxon>Merostomata</taxon>
        <taxon>Xiphosura</taxon>
        <taxon>Limulidae</taxon>
        <taxon>Limulus</taxon>
    </lineage>
</organism>
<comment type="subcellular location">
    <subcellularLocation>
        <location evidence="1">Cell membrane</location>
        <topology evidence="1">Multi-pass membrane protein</topology>
    </subcellularLocation>
    <subcellularLocation>
        <location evidence="8">Membrane</location>
        <topology evidence="8">Multi-pass membrane protein</topology>
    </subcellularLocation>
</comment>
<dbReference type="PANTHER" id="PTHR12308">
    <property type="entry name" value="ANOCTAMIN"/>
    <property type="match status" value="1"/>
</dbReference>
<keyword evidence="3" id="KW-1003">Cell membrane</keyword>
<accession>A0ABM1C1Y2</accession>
<evidence type="ECO:0000256" key="4">
    <source>
        <dbReference type="ARBA" id="ARBA00022692"/>
    </source>
</evidence>
<name>A0ABM1C1Y2_LIMPO</name>
<dbReference type="Pfam" id="PF04547">
    <property type="entry name" value="Anoctamin"/>
    <property type="match status" value="1"/>
</dbReference>
<evidence type="ECO:0000256" key="8">
    <source>
        <dbReference type="RuleBase" id="RU280814"/>
    </source>
</evidence>
<feature type="transmembrane region" description="Helical" evidence="8">
    <location>
        <begin position="150"/>
        <end position="177"/>
    </location>
</feature>
<dbReference type="PANTHER" id="PTHR12308:SF73">
    <property type="entry name" value="ANOCTAMIN"/>
    <property type="match status" value="1"/>
</dbReference>
<dbReference type="InterPro" id="IPR007632">
    <property type="entry name" value="Anoctamin"/>
</dbReference>
<evidence type="ECO:0000313" key="11">
    <source>
        <dbReference type="Proteomes" id="UP000694941"/>
    </source>
</evidence>
<dbReference type="RefSeq" id="XP_013792797.2">
    <property type="nucleotide sequence ID" value="XM_013937343.2"/>
</dbReference>
<feature type="domain" description="Anoctamin dimerisation" evidence="10">
    <location>
        <begin position="4"/>
        <end position="126"/>
    </location>
</feature>
<comment type="caution">
    <text evidence="8">Lacks conserved residue(s) required for the propagation of feature annotation.</text>
</comment>
<keyword evidence="7" id="KW-0325">Glycoprotein</keyword>
<reference evidence="12" key="1">
    <citation type="submission" date="2025-08" db="UniProtKB">
        <authorList>
            <consortium name="RefSeq"/>
        </authorList>
    </citation>
    <scope>IDENTIFICATION</scope>
    <source>
        <tissue evidence="12">Muscle</tissue>
    </source>
</reference>